<dbReference type="Gene3D" id="1.10.10.10">
    <property type="entry name" value="Winged helix-like DNA-binding domain superfamily/Winged helix DNA-binding domain"/>
    <property type="match status" value="1"/>
</dbReference>
<dbReference type="EMBL" id="JAWXXX010000001">
    <property type="protein sequence ID" value="MDX5892921.1"/>
    <property type="molecule type" value="Genomic_DNA"/>
</dbReference>
<dbReference type="Gene3D" id="3.30.450.20">
    <property type="entry name" value="PAS domain"/>
    <property type="match status" value="2"/>
</dbReference>
<dbReference type="PROSITE" id="PS50043">
    <property type="entry name" value="HTH_LUXR_2"/>
    <property type="match status" value="1"/>
</dbReference>
<dbReference type="CDD" id="cd00130">
    <property type="entry name" value="PAS"/>
    <property type="match status" value="2"/>
</dbReference>
<feature type="domain" description="PAC" evidence="3">
    <location>
        <begin position="245"/>
        <end position="297"/>
    </location>
</feature>
<name>A0AB35T5B2_RUBRA</name>
<dbReference type="InterPro" id="IPR000700">
    <property type="entry name" value="PAS-assoc_C"/>
</dbReference>
<dbReference type="GO" id="GO:0006355">
    <property type="term" value="P:regulation of DNA-templated transcription"/>
    <property type="evidence" value="ECO:0007669"/>
    <property type="project" value="InterPro"/>
</dbReference>
<dbReference type="Pfam" id="PF13426">
    <property type="entry name" value="PAS_9"/>
    <property type="match status" value="1"/>
</dbReference>
<dbReference type="SMART" id="SM00086">
    <property type="entry name" value="PAC"/>
    <property type="match status" value="2"/>
</dbReference>
<evidence type="ECO:0000259" key="1">
    <source>
        <dbReference type="PROSITE" id="PS50043"/>
    </source>
</evidence>
<protein>
    <submittedName>
        <fullName evidence="4">PAS domain S-box protein</fullName>
    </submittedName>
</protein>
<dbReference type="InterPro" id="IPR000014">
    <property type="entry name" value="PAS"/>
</dbReference>
<dbReference type="Pfam" id="PF00196">
    <property type="entry name" value="GerE"/>
    <property type="match status" value="1"/>
</dbReference>
<gene>
    <name evidence="4" type="ORF">SIL72_02650</name>
</gene>
<sequence length="385" mass="43115">METRQGETDRRAVSNEASLNGARELTPVRVPSSCEPVQDAEYFKDKSLHRTLVESARAGIGFVEVESGRILYCNTAYARLFGLSCRDLSGRSLFEFLDAQQEKKLLREKEARLKGEGAEYELCILAADGSSRHLSATGSPVFAPDGHLRGTVHTIVDISERKRVEDALRESERRFRTTFEAAGVGMAHVSPDGSWLRINDKLCEISGYSREELLGLRFQDLTVPEELNASLERIGRMLAGKLGPYTVDRRYIRKDGSRVWVSLSVSLARKPSGEPDYFVCVAEDITERKVSELVPDPLSVREREVLLCLVEGLTNQQIARRLSYSSGTVKLEVQHILAKLGVKNRRQAVARAVDIGLTPPPLKLRSKLWRRPVRNRPTFLAGQKP</sequence>
<dbReference type="SUPFAM" id="SSF46894">
    <property type="entry name" value="C-terminal effector domain of the bipartite response regulators"/>
    <property type="match status" value="1"/>
</dbReference>
<dbReference type="RefSeq" id="WP_320073042.1">
    <property type="nucleotide sequence ID" value="NZ_JAWXXX010000001.1"/>
</dbReference>
<accession>A0AB35T5B2</accession>
<dbReference type="GO" id="GO:0003677">
    <property type="term" value="F:DNA binding"/>
    <property type="evidence" value="ECO:0007669"/>
    <property type="project" value="InterPro"/>
</dbReference>
<dbReference type="Proteomes" id="UP001281130">
    <property type="component" value="Unassembled WGS sequence"/>
</dbReference>
<dbReference type="PANTHER" id="PTHR44757:SF2">
    <property type="entry name" value="BIOFILM ARCHITECTURE MAINTENANCE PROTEIN MBAA"/>
    <property type="match status" value="1"/>
</dbReference>
<dbReference type="PROSITE" id="PS50112">
    <property type="entry name" value="PAS"/>
    <property type="match status" value="2"/>
</dbReference>
<dbReference type="InterPro" id="IPR036388">
    <property type="entry name" value="WH-like_DNA-bd_sf"/>
</dbReference>
<feature type="domain" description="PAS" evidence="2">
    <location>
        <begin position="171"/>
        <end position="241"/>
    </location>
</feature>
<dbReference type="NCBIfam" id="TIGR00229">
    <property type="entry name" value="sensory_box"/>
    <property type="match status" value="2"/>
</dbReference>
<dbReference type="InterPro" id="IPR001610">
    <property type="entry name" value="PAC"/>
</dbReference>
<evidence type="ECO:0000259" key="3">
    <source>
        <dbReference type="PROSITE" id="PS50113"/>
    </source>
</evidence>
<evidence type="ECO:0000313" key="4">
    <source>
        <dbReference type="EMBL" id="MDX5892921.1"/>
    </source>
</evidence>
<reference evidence="4" key="1">
    <citation type="submission" date="2023-11" db="EMBL/GenBank/DDBJ databases">
        <title>MicrobeMod: A computational toolkit for identifying prokaryotic methylation and restriction-modification with nanopore sequencing.</title>
        <authorList>
            <person name="Crits-Christoph A."/>
            <person name="Kang S.C."/>
            <person name="Lee H."/>
            <person name="Ostrov N."/>
        </authorList>
    </citation>
    <scope>NUCLEOTIDE SEQUENCE</scope>
    <source>
        <strain evidence="4">ATCC 51242</strain>
    </source>
</reference>
<organism evidence="4 5">
    <name type="scientific">Rubrobacter radiotolerans</name>
    <name type="common">Arthrobacter radiotolerans</name>
    <dbReference type="NCBI Taxonomy" id="42256"/>
    <lineage>
        <taxon>Bacteria</taxon>
        <taxon>Bacillati</taxon>
        <taxon>Actinomycetota</taxon>
        <taxon>Rubrobacteria</taxon>
        <taxon>Rubrobacterales</taxon>
        <taxon>Rubrobacteraceae</taxon>
        <taxon>Rubrobacter</taxon>
    </lineage>
</organism>
<dbReference type="PRINTS" id="PR00038">
    <property type="entry name" value="HTHLUXR"/>
</dbReference>
<dbReference type="InterPro" id="IPR052155">
    <property type="entry name" value="Biofilm_reg_signaling"/>
</dbReference>
<dbReference type="PANTHER" id="PTHR44757">
    <property type="entry name" value="DIGUANYLATE CYCLASE DGCP"/>
    <property type="match status" value="1"/>
</dbReference>
<dbReference type="InterPro" id="IPR035965">
    <property type="entry name" value="PAS-like_dom_sf"/>
</dbReference>
<dbReference type="CDD" id="cd06170">
    <property type="entry name" value="LuxR_C_like"/>
    <property type="match status" value="1"/>
</dbReference>
<dbReference type="PROSITE" id="PS00622">
    <property type="entry name" value="HTH_LUXR_1"/>
    <property type="match status" value="1"/>
</dbReference>
<proteinExistence type="predicted"/>
<dbReference type="InterPro" id="IPR000792">
    <property type="entry name" value="Tscrpt_reg_LuxR_C"/>
</dbReference>
<dbReference type="SUPFAM" id="SSF55785">
    <property type="entry name" value="PYP-like sensor domain (PAS domain)"/>
    <property type="match status" value="2"/>
</dbReference>
<evidence type="ECO:0000259" key="2">
    <source>
        <dbReference type="PROSITE" id="PS50112"/>
    </source>
</evidence>
<dbReference type="SMART" id="SM00091">
    <property type="entry name" value="PAS"/>
    <property type="match status" value="2"/>
</dbReference>
<dbReference type="InterPro" id="IPR013767">
    <property type="entry name" value="PAS_fold"/>
</dbReference>
<feature type="domain" description="PAS" evidence="2">
    <location>
        <begin position="45"/>
        <end position="116"/>
    </location>
</feature>
<comment type="caution">
    <text evidence="4">The sequence shown here is derived from an EMBL/GenBank/DDBJ whole genome shotgun (WGS) entry which is preliminary data.</text>
</comment>
<feature type="domain" description="HTH luxR-type" evidence="1">
    <location>
        <begin position="291"/>
        <end position="356"/>
    </location>
</feature>
<dbReference type="Pfam" id="PF00989">
    <property type="entry name" value="PAS"/>
    <property type="match status" value="1"/>
</dbReference>
<dbReference type="SMART" id="SM00421">
    <property type="entry name" value="HTH_LUXR"/>
    <property type="match status" value="1"/>
</dbReference>
<dbReference type="InterPro" id="IPR016032">
    <property type="entry name" value="Sig_transdc_resp-reg_C-effctor"/>
</dbReference>
<dbReference type="AlphaFoldDB" id="A0AB35T5B2"/>
<feature type="domain" description="PAC" evidence="3">
    <location>
        <begin position="118"/>
        <end position="170"/>
    </location>
</feature>
<dbReference type="PROSITE" id="PS50113">
    <property type="entry name" value="PAC"/>
    <property type="match status" value="2"/>
</dbReference>
<evidence type="ECO:0000313" key="5">
    <source>
        <dbReference type="Proteomes" id="UP001281130"/>
    </source>
</evidence>